<evidence type="ECO:0000256" key="1">
    <source>
        <dbReference type="ARBA" id="ARBA00005854"/>
    </source>
</evidence>
<organism evidence="7 8">
    <name type="scientific">Filobacillus milosensis</name>
    <dbReference type="NCBI Taxonomy" id="94137"/>
    <lineage>
        <taxon>Bacteria</taxon>
        <taxon>Bacillati</taxon>
        <taxon>Bacillota</taxon>
        <taxon>Bacilli</taxon>
        <taxon>Bacillales</taxon>
        <taxon>Bacillaceae</taxon>
        <taxon>Filobacillus</taxon>
    </lineage>
</organism>
<comment type="caution">
    <text evidence="7">The sequence shown here is derived from an EMBL/GenBank/DDBJ whole genome shotgun (WGS) entry which is preliminary data.</text>
</comment>
<proteinExistence type="inferred from homology"/>
<dbReference type="GO" id="GO:0016616">
    <property type="term" value="F:oxidoreductase activity, acting on the CH-OH group of donors, NAD or NADP as acceptor"/>
    <property type="evidence" value="ECO:0007669"/>
    <property type="project" value="InterPro"/>
</dbReference>
<keyword evidence="3" id="KW-0520">NAD</keyword>
<feature type="domain" description="D-isomer specific 2-hydroxyacid dehydrogenase NAD-binding" evidence="6">
    <location>
        <begin position="104"/>
        <end position="277"/>
    </location>
</feature>
<dbReference type="EMBL" id="SOPW01000021">
    <property type="protein sequence ID" value="TFB13876.1"/>
    <property type="molecule type" value="Genomic_DNA"/>
</dbReference>
<dbReference type="Gene3D" id="3.40.50.720">
    <property type="entry name" value="NAD(P)-binding Rossmann-like Domain"/>
    <property type="match status" value="2"/>
</dbReference>
<accession>A0A4Y8ID82</accession>
<dbReference type="FunFam" id="3.40.50.720:FF:000363">
    <property type="entry name" value="D-isomer specific 2-hydroxyacid dehydrogenase"/>
    <property type="match status" value="1"/>
</dbReference>
<protein>
    <submittedName>
        <fullName evidence="7">D-2-hydroxyacid dehydrogenase</fullName>
    </submittedName>
</protein>
<keyword evidence="2 4" id="KW-0560">Oxidoreductase</keyword>
<keyword evidence="8" id="KW-1185">Reference proteome</keyword>
<dbReference type="SUPFAM" id="SSF52283">
    <property type="entry name" value="Formate/glycerate dehydrogenase catalytic domain-like"/>
    <property type="match status" value="1"/>
</dbReference>
<dbReference type="InterPro" id="IPR006139">
    <property type="entry name" value="D-isomer_2_OHA_DH_cat_dom"/>
</dbReference>
<reference evidence="7 8" key="1">
    <citation type="submission" date="2019-03" db="EMBL/GenBank/DDBJ databases">
        <authorList>
            <person name="He R.-H."/>
        </authorList>
    </citation>
    <scope>NUCLEOTIDE SEQUENCE [LARGE SCALE GENOMIC DNA]</scope>
    <source>
        <strain evidence="8">SH 714</strain>
    </source>
</reference>
<evidence type="ECO:0000256" key="4">
    <source>
        <dbReference type="RuleBase" id="RU003719"/>
    </source>
</evidence>
<name>A0A4Y8ID82_9BACI</name>
<dbReference type="PANTHER" id="PTHR43333">
    <property type="entry name" value="2-HACID_DH_C DOMAIN-CONTAINING PROTEIN"/>
    <property type="match status" value="1"/>
</dbReference>
<dbReference type="InterPro" id="IPR036291">
    <property type="entry name" value="NAD(P)-bd_dom_sf"/>
</dbReference>
<dbReference type="GO" id="GO:0051287">
    <property type="term" value="F:NAD binding"/>
    <property type="evidence" value="ECO:0007669"/>
    <property type="project" value="InterPro"/>
</dbReference>
<evidence type="ECO:0000259" key="5">
    <source>
        <dbReference type="Pfam" id="PF00389"/>
    </source>
</evidence>
<comment type="similarity">
    <text evidence="1 4">Belongs to the D-isomer specific 2-hydroxyacid dehydrogenase family.</text>
</comment>
<evidence type="ECO:0000259" key="6">
    <source>
        <dbReference type="Pfam" id="PF02826"/>
    </source>
</evidence>
<dbReference type="Pfam" id="PF00389">
    <property type="entry name" value="2-Hacid_dh"/>
    <property type="match status" value="1"/>
</dbReference>
<evidence type="ECO:0000256" key="3">
    <source>
        <dbReference type="ARBA" id="ARBA00023027"/>
    </source>
</evidence>
<evidence type="ECO:0000313" key="7">
    <source>
        <dbReference type="EMBL" id="TFB13876.1"/>
    </source>
</evidence>
<dbReference type="OrthoDB" id="9805416at2"/>
<sequence length="316" mass="36258">MYVLVTARMKTELREQLQGQYPDVTFAFKYPIQEAVPHLPKADVIITYGEDLTNDHIEKAENLKWIMVVSAGLDQMPFEKIVEKDILVTNARGIHTIQMSEYVIGMLLNVYRNIPAYRENQKQHVWDRTIKIEEITGRTMLVVGTGAIGQETARLAKAFNMKTIGVSRTGEFKDHFDKCYKNEEIERLLPEADFVINVLPWTDATESFFTMKHFDLMSEEAVFLNMGRGTTVVEADLIDALKQEKIRHAILDVFEEEPLDENSPLWELNNCTITPHNSAITKNYMPRALAIFKKNMNQFLKGGQPSVNVIDPKRGY</sequence>
<dbReference type="RefSeq" id="WP_134341302.1">
    <property type="nucleotide sequence ID" value="NZ_SOPW01000021.1"/>
</dbReference>
<feature type="domain" description="D-isomer specific 2-hydroxyacid dehydrogenase catalytic" evidence="5">
    <location>
        <begin position="3"/>
        <end position="306"/>
    </location>
</feature>
<dbReference type="AlphaFoldDB" id="A0A4Y8ID82"/>
<evidence type="ECO:0000256" key="2">
    <source>
        <dbReference type="ARBA" id="ARBA00023002"/>
    </source>
</evidence>
<dbReference type="InterPro" id="IPR006140">
    <property type="entry name" value="D-isomer_DH_NAD-bd"/>
</dbReference>
<evidence type="ECO:0000313" key="8">
    <source>
        <dbReference type="Proteomes" id="UP000297975"/>
    </source>
</evidence>
<dbReference type="Pfam" id="PF02826">
    <property type="entry name" value="2-Hacid_dh_C"/>
    <property type="match status" value="1"/>
</dbReference>
<dbReference type="SUPFAM" id="SSF51735">
    <property type="entry name" value="NAD(P)-binding Rossmann-fold domains"/>
    <property type="match status" value="1"/>
</dbReference>
<dbReference type="Proteomes" id="UP000297975">
    <property type="component" value="Unassembled WGS sequence"/>
</dbReference>
<dbReference type="CDD" id="cd05300">
    <property type="entry name" value="2-Hacid_dh_1"/>
    <property type="match status" value="1"/>
</dbReference>
<dbReference type="PANTHER" id="PTHR43333:SF1">
    <property type="entry name" value="D-ISOMER SPECIFIC 2-HYDROXYACID DEHYDROGENASE NAD-BINDING DOMAIN-CONTAINING PROTEIN"/>
    <property type="match status" value="1"/>
</dbReference>
<gene>
    <name evidence="7" type="ORF">E3U55_15025</name>
</gene>